<evidence type="ECO:0000313" key="1">
    <source>
        <dbReference type="EMBL" id="CCD47595.1"/>
    </source>
</evidence>
<sequence>MPAEWRQEVEEMMAPLKQKWAEEDRARASRYDLQVTAADQILGADFWTHFQEDVNMG</sequence>
<dbReference type="EMBL" id="FQ790287">
    <property type="protein sequence ID" value="CCD47595.1"/>
    <property type="molecule type" value="Genomic_DNA"/>
</dbReference>
<dbReference type="AlphaFoldDB" id="G2Y4K5"/>
<name>G2Y4K5_BOTF4</name>
<accession>G2Y4K5</accession>
<dbReference type="Proteomes" id="UP000008177">
    <property type="component" value="Unplaced contigs"/>
</dbReference>
<dbReference type="HOGENOM" id="CLU_2996281_0_0_1"/>
<organism evidence="1 2">
    <name type="scientific">Botryotinia fuckeliana (strain T4)</name>
    <name type="common">Noble rot fungus</name>
    <name type="synonym">Botrytis cinerea</name>
    <dbReference type="NCBI Taxonomy" id="999810"/>
    <lineage>
        <taxon>Eukaryota</taxon>
        <taxon>Fungi</taxon>
        <taxon>Dikarya</taxon>
        <taxon>Ascomycota</taxon>
        <taxon>Pezizomycotina</taxon>
        <taxon>Leotiomycetes</taxon>
        <taxon>Helotiales</taxon>
        <taxon>Sclerotiniaceae</taxon>
        <taxon>Botrytis</taxon>
    </lineage>
</organism>
<proteinExistence type="predicted"/>
<evidence type="ECO:0000313" key="2">
    <source>
        <dbReference type="Proteomes" id="UP000008177"/>
    </source>
</evidence>
<gene>
    <name evidence="1" type="ORF">BofuT4_uP035750.1</name>
</gene>
<dbReference type="OrthoDB" id="3490961at2759"/>
<protein>
    <submittedName>
        <fullName evidence="1">Uncharacterized protein</fullName>
    </submittedName>
</protein>
<reference evidence="2" key="1">
    <citation type="journal article" date="2011" name="PLoS Genet.">
        <title>Genomic analysis of the necrotrophic fungal pathogens Sclerotinia sclerotiorum and Botrytis cinerea.</title>
        <authorList>
            <person name="Amselem J."/>
            <person name="Cuomo C.A."/>
            <person name="van Kan J.A."/>
            <person name="Viaud M."/>
            <person name="Benito E.P."/>
            <person name="Couloux A."/>
            <person name="Coutinho P.M."/>
            <person name="de Vries R.P."/>
            <person name="Dyer P.S."/>
            <person name="Fillinger S."/>
            <person name="Fournier E."/>
            <person name="Gout L."/>
            <person name="Hahn M."/>
            <person name="Kohn L."/>
            <person name="Lapalu N."/>
            <person name="Plummer K.M."/>
            <person name="Pradier J.M."/>
            <person name="Quevillon E."/>
            <person name="Sharon A."/>
            <person name="Simon A."/>
            <person name="ten Have A."/>
            <person name="Tudzynski B."/>
            <person name="Tudzynski P."/>
            <person name="Wincker P."/>
            <person name="Andrew M."/>
            <person name="Anthouard V."/>
            <person name="Beever R.E."/>
            <person name="Beffa R."/>
            <person name="Benoit I."/>
            <person name="Bouzid O."/>
            <person name="Brault B."/>
            <person name="Chen Z."/>
            <person name="Choquer M."/>
            <person name="Collemare J."/>
            <person name="Cotton P."/>
            <person name="Danchin E.G."/>
            <person name="Da Silva C."/>
            <person name="Gautier A."/>
            <person name="Giraud C."/>
            <person name="Giraud T."/>
            <person name="Gonzalez C."/>
            <person name="Grossetete S."/>
            <person name="Guldener U."/>
            <person name="Henrissat B."/>
            <person name="Howlett B.J."/>
            <person name="Kodira C."/>
            <person name="Kretschmer M."/>
            <person name="Lappartient A."/>
            <person name="Leroch M."/>
            <person name="Levis C."/>
            <person name="Mauceli E."/>
            <person name="Neuveglise C."/>
            <person name="Oeser B."/>
            <person name="Pearson M."/>
            <person name="Poulain J."/>
            <person name="Poussereau N."/>
            <person name="Quesneville H."/>
            <person name="Rascle C."/>
            <person name="Schumacher J."/>
            <person name="Segurens B."/>
            <person name="Sexton A."/>
            <person name="Silva E."/>
            <person name="Sirven C."/>
            <person name="Soanes D.M."/>
            <person name="Talbot N.J."/>
            <person name="Templeton M."/>
            <person name="Yandava C."/>
            <person name="Yarden O."/>
            <person name="Zeng Q."/>
            <person name="Rollins J.A."/>
            <person name="Lebrun M.H."/>
            <person name="Dickman M."/>
        </authorList>
    </citation>
    <scope>NUCLEOTIDE SEQUENCE [LARGE SCALE GENOMIC DNA]</scope>
    <source>
        <strain evidence="2">T4</strain>
    </source>
</reference>
<dbReference type="InParanoid" id="G2Y4K5"/>